<dbReference type="AlphaFoldDB" id="A0A8S3S890"/>
<dbReference type="InterPro" id="IPR026847">
    <property type="entry name" value="VPS13"/>
</dbReference>
<keyword evidence="4" id="KW-1185">Reference proteome</keyword>
<comment type="caution">
    <text evidence="3">The sequence shown here is derived from an EMBL/GenBank/DDBJ whole genome shotgun (WGS) entry which is preliminary data.</text>
</comment>
<gene>
    <name evidence="3" type="ORF">MEDL_29090</name>
</gene>
<sequence>MQSSSFHSLCNAVCKFMFCASLKIANSEWSDKFSLDTVGSSGNVQCRDNKKQIFTVGVKITLSSSGLTKICTFTPFYMLLNTTEAMFSFQNKLLCLETGKDKYKWIEVDSKECMPFWPLQSGNDLTMMARVSKPVKKSSSFQVYTDKWSMQSGSYLPMLANVLDTFEETSAFLFDKEHTTLMKLKHNKHTGLNVNCKVTESATVITFSEYMDGMATALLINHTNKDSLRFRQSGNLTKYELASQRYMLYTWDNAIGKREIIWTLGEKQDEINDLQQDGIGELTDKCGSKIYWVSFLNGIQRVLLFTDVATVAREIGQLENTEEEITFSIQRIGLSVTNDAKQKEVAYIEIASSGIIWEEKQKKRYITLDTKTGETLEEGYQEFIAKQESGEGPSSKVLLANKIEVDNQMSDATFQTVFTPTPLVKSIAAENIPKPFIELSLTIRKPKHSTILQFKYCKVLTQEMTLKIDLRFLSELIEIFYSPKSFSSEQQIHLSISSQDCGGDGIQTVIDSDIASILLQSAGVVLGNAQDVILNKYVLVLGLDVLGNPFGLIRGMAEGIEDLFNEPYQGAVLGQEFAEGLAIGVKSLFGHTVGGVSGAFSKMTGVLGKGLAALTFDDDYQKKRREDIINKQSANAKESLARGGKAS</sequence>
<comment type="similarity">
    <text evidence="1">Belongs to the VPS13 family.</text>
</comment>
<dbReference type="Pfam" id="PF25036">
    <property type="entry name" value="VPS13_VAB"/>
    <property type="match status" value="1"/>
</dbReference>
<dbReference type="GO" id="GO:0006623">
    <property type="term" value="P:protein targeting to vacuole"/>
    <property type="evidence" value="ECO:0007669"/>
    <property type="project" value="TreeGrafter"/>
</dbReference>
<proteinExistence type="inferred from homology"/>
<evidence type="ECO:0000256" key="1">
    <source>
        <dbReference type="ARBA" id="ARBA00006545"/>
    </source>
</evidence>
<accession>A0A8S3S890</accession>
<evidence type="ECO:0000313" key="3">
    <source>
        <dbReference type="EMBL" id="CAG2215324.1"/>
    </source>
</evidence>
<organism evidence="3 4">
    <name type="scientific">Mytilus edulis</name>
    <name type="common">Blue mussel</name>
    <dbReference type="NCBI Taxonomy" id="6550"/>
    <lineage>
        <taxon>Eukaryota</taxon>
        <taxon>Metazoa</taxon>
        <taxon>Spiralia</taxon>
        <taxon>Lophotrochozoa</taxon>
        <taxon>Mollusca</taxon>
        <taxon>Bivalvia</taxon>
        <taxon>Autobranchia</taxon>
        <taxon>Pteriomorphia</taxon>
        <taxon>Mytilida</taxon>
        <taxon>Mytiloidea</taxon>
        <taxon>Mytilidae</taxon>
        <taxon>Mytilinae</taxon>
        <taxon>Mytilus</taxon>
    </lineage>
</organism>
<dbReference type="OrthoDB" id="428159at2759"/>
<dbReference type="GO" id="GO:0045053">
    <property type="term" value="P:protein retention in Golgi apparatus"/>
    <property type="evidence" value="ECO:0007669"/>
    <property type="project" value="TreeGrafter"/>
</dbReference>
<protein>
    <submittedName>
        <fullName evidence="3">VPS13A_C</fullName>
    </submittedName>
</protein>
<name>A0A8S3S890_MYTED</name>
<reference evidence="3" key="1">
    <citation type="submission" date="2021-03" db="EMBL/GenBank/DDBJ databases">
        <authorList>
            <person name="Bekaert M."/>
        </authorList>
    </citation>
    <scope>NUCLEOTIDE SEQUENCE</scope>
</reference>
<dbReference type="InterPro" id="IPR009543">
    <property type="entry name" value="VPS13_VAB"/>
</dbReference>
<dbReference type="PANTHER" id="PTHR16166">
    <property type="entry name" value="VACUOLAR PROTEIN SORTING-ASSOCIATED PROTEIN VPS13"/>
    <property type="match status" value="1"/>
</dbReference>
<dbReference type="EMBL" id="CAJPWZ010001440">
    <property type="protein sequence ID" value="CAG2215324.1"/>
    <property type="molecule type" value="Genomic_DNA"/>
</dbReference>
<dbReference type="Proteomes" id="UP000683360">
    <property type="component" value="Unassembled WGS sequence"/>
</dbReference>
<feature type="domain" description="Vacuolar protein sorting-associated protein 13 VPS13 adaptor binding" evidence="2">
    <location>
        <begin position="20"/>
        <end position="142"/>
    </location>
</feature>
<evidence type="ECO:0000259" key="2">
    <source>
        <dbReference type="Pfam" id="PF25036"/>
    </source>
</evidence>
<dbReference type="PANTHER" id="PTHR16166:SF93">
    <property type="entry name" value="INTERMEMBRANE LIPID TRANSFER PROTEIN VPS13"/>
    <property type="match status" value="1"/>
</dbReference>
<evidence type="ECO:0000313" key="4">
    <source>
        <dbReference type="Proteomes" id="UP000683360"/>
    </source>
</evidence>